<protein>
    <submittedName>
        <fullName evidence="5">Sigma-70 family RNA polymerase sigma factor</fullName>
    </submittedName>
</protein>
<dbReference type="AlphaFoldDB" id="A0AAU8HQN8"/>
<keyword evidence="1" id="KW-0805">Transcription regulation</keyword>
<dbReference type="EMBL" id="CP159485">
    <property type="protein sequence ID" value="XCI27860.1"/>
    <property type="molecule type" value="Genomic_DNA"/>
</dbReference>
<keyword evidence="2" id="KW-0731">Sigma factor</keyword>
<dbReference type="GO" id="GO:0006352">
    <property type="term" value="P:DNA-templated transcription initiation"/>
    <property type="evidence" value="ECO:0007669"/>
    <property type="project" value="InterPro"/>
</dbReference>
<name>A0AAU8HQN8_9FIRM</name>
<dbReference type="InterPro" id="IPR013325">
    <property type="entry name" value="RNA_pol_sigma_r2"/>
</dbReference>
<dbReference type="InterPro" id="IPR007627">
    <property type="entry name" value="RNA_pol_sigma70_r2"/>
</dbReference>
<dbReference type="PANTHER" id="PTHR43133">
    <property type="entry name" value="RNA POLYMERASE ECF-TYPE SIGMA FACTO"/>
    <property type="match status" value="1"/>
</dbReference>
<sequence length="116" mass="13759">MEKDALEKVYKKYYKELYFYVLSLCNDHDLANDLVSDTFYKAFLTLDKPDDSLKFWLFRVAKNLFIDLKRKKEEQNSSIDDYAPFIVGDNSPLKTILANERDLRLYEKSDPNSKNI</sequence>
<evidence type="ECO:0000256" key="3">
    <source>
        <dbReference type="ARBA" id="ARBA00023163"/>
    </source>
</evidence>
<proteinExistence type="predicted"/>
<reference evidence="5" key="1">
    <citation type="journal article" date="2018" name="Antonie Van Leeuwenhoek">
        <title>Proteinivorax hydrogeniformans sp. nov., an anaerobic, haloalkaliphilic bacterium fermenting proteinaceous compounds with high hydrogen production.</title>
        <authorList>
            <person name="Boltyanskaya Y."/>
            <person name="Detkova E."/>
            <person name="Pimenov N."/>
            <person name="Kevbrin V."/>
        </authorList>
    </citation>
    <scope>NUCLEOTIDE SEQUENCE</scope>
    <source>
        <strain evidence="5">Z-710</strain>
    </source>
</reference>
<gene>
    <name evidence="5" type="ORF">PRVXH_001784</name>
</gene>
<evidence type="ECO:0000256" key="1">
    <source>
        <dbReference type="ARBA" id="ARBA00023015"/>
    </source>
</evidence>
<dbReference type="RefSeq" id="WP_353892437.1">
    <property type="nucleotide sequence ID" value="NZ_CP159485.1"/>
</dbReference>
<evidence type="ECO:0000256" key="2">
    <source>
        <dbReference type="ARBA" id="ARBA00023082"/>
    </source>
</evidence>
<reference evidence="5" key="2">
    <citation type="submission" date="2024-06" db="EMBL/GenBank/DDBJ databases">
        <authorList>
            <person name="Petrova K.O."/>
            <person name="Toshchakov S.V."/>
            <person name="Boltjanskaja Y.V."/>
            <person name="Kevbrin V.V."/>
        </authorList>
    </citation>
    <scope>NUCLEOTIDE SEQUENCE</scope>
    <source>
        <strain evidence="5">Z-710</strain>
    </source>
</reference>
<dbReference type="Gene3D" id="1.10.1740.10">
    <property type="match status" value="1"/>
</dbReference>
<evidence type="ECO:0000259" key="4">
    <source>
        <dbReference type="Pfam" id="PF04542"/>
    </source>
</evidence>
<dbReference type="SUPFAM" id="SSF88946">
    <property type="entry name" value="Sigma2 domain of RNA polymerase sigma factors"/>
    <property type="match status" value="1"/>
</dbReference>
<evidence type="ECO:0000313" key="5">
    <source>
        <dbReference type="EMBL" id="XCI27860.1"/>
    </source>
</evidence>
<accession>A0AAU8HQN8</accession>
<dbReference type="GO" id="GO:0016987">
    <property type="term" value="F:sigma factor activity"/>
    <property type="evidence" value="ECO:0007669"/>
    <property type="project" value="UniProtKB-KW"/>
</dbReference>
<organism evidence="5">
    <name type="scientific">Proteinivorax hydrogeniformans</name>
    <dbReference type="NCBI Taxonomy" id="1826727"/>
    <lineage>
        <taxon>Bacteria</taxon>
        <taxon>Bacillati</taxon>
        <taxon>Bacillota</taxon>
        <taxon>Clostridia</taxon>
        <taxon>Eubacteriales</taxon>
        <taxon>Proteinivoracaceae</taxon>
        <taxon>Proteinivorax</taxon>
    </lineage>
</organism>
<dbReference type="Pfam" id="PF04542">
    <property type="entry name" value="Sigma70_r2"/>
    <property type="match status" value="1"/>
</dbReference>
<feature type="domain" description="RNA polymerase sigma-70 region 2" evidence="4">
    <location>
        <begin position="10"/>
        <end position="73"/>
    </location>
</feature>
<keyword evidence="3" id="KW-0804">Transcription</keyword>
<dbReference type="PANTHER" id="PTHR43133:SF46">
    <property type="entry name" value="RNA POLYMERASE SIGMA-70 FACTOR ECF SUBFAMILY"/>
    <property type="match status" value="1"/>
</dbReference>
<dbReference type="InterPro" id="IPR039425">
    <property type="entry name" value="RNA_pol_sigma-70-like"/>
</dbReference>